<dbReference type="InterPro" id="IPR017900">
    <property type="entry name" value="4Fe4S_Fe_S_CS"/>
</dbReference>
<comment type="similarity">
    <text evidence="2">Belongs to the organic radical-activating enzymes family.</text>
</comment>
<dbReference type="PROSITE" id="PS00198">
    <property type="entry name" value="4FE4S_FER_1"/>
    <property type="match status" value="1"/>
</dbReference>
<dbReference type="PROSITE" id="PS51379">
    <property type="entry name" value="4FE4S_FER_2"/>
    <property type="match status" value="2"/>
</dbReference>
<evidence type="ECO:0000313" key="12">
    <source>
        <dbReference type="Proteomes" id="UP000780768"/>
    </source>
</evidence>
<evidence type="ECO:0000259" key="10">
    <source>
        <dbReference type="PROSITE" id="PS51918"/>
    </source>
</evidence>
<keyword evidence="4" id="KW-0949">S-adenosyl-L-methionine</keyword>
<dbReference type="PANTHER" id="PTHR30352">
    <property type="entry name" value="PYRUVATE FORMATE-LYASE-ACTIVATING ENZYME"/>
    <property type="match status" value="1"/>
</dbReference>
<proteinExistence type="inferred from homology"/>
<name>A0A921HML1_9FIRM</name>
<dbReference type="NCBIfam" id="TIGR02494">
    <property type="entry name" value="PFLE_PFLC"/>
    <property type="match status" value="1"/>
</dbReference>
<evidence type="ECO:0000256" key="4">
    <source>
        <dbReference type="ARBA" id="ARBA00022691"/>
    </source>
</evidence>
<sequence length="238" mass="26547">MKKADRNKTGIVFNVQKFSVNDGPGIRTVVFFKGCPLRCRWCSNPESQLPKIQILHDSKKCIHCLHCIQICPAKAITATEKTLHINSTLCTGCKTCAMQCPAKALETAGEVKSVNEIINTVIQDRVFYEESGGGITLSGGEFLTQPDFAEELLLAAKEENLHTCCETTGFARVEIFDRIIPYIDYVLFDMKHWNAEKHKNGTGVSNELILANLKHAVQLQKTILPRIPVIPDFNNSLE</sequence>
<keyword evidence="6" id="KW-0560">Oxidoreductase</keyword>
<dbReference type="Pfam" id="PF00037">
    <property type="entry name" value="Fer4"/>
    <property type="match status" value="2"/>
</dbReference>
<dbReference type="InterPro" id="IPR007197">
    <property type="entry name" value="rSAM"/>
</dbReference>
<comment type="caution">
    <text evidence="11">The sequence shown here is derived from an EMBL/GenBank/DDBJ whole genome shotgun (WGS) entry which is preliminary data.</text>
</comment>
<keyword evidence="7" id="KW-0408">Iron</keyword>
<keyword evidence="5" id="KW-0479">Metal-binding</keyword>
<accession>A0A921HML1</accession>
<evidence type="ECO:0000313" key="11">
    <source>
        <dbReference type="EMBL" id="HJF84399.1"/>
    </source>
</evidence>
<dbReference type="SUPFAM" id="SSF102114">
    <property type="entry name" value="Radical SAM enzymes"/>
    <property type="match status" value="1"/>
</dbReference>
<keyword evidence="8" id="KW-0411">Iron-sulfur</keyword>
<dbReference type="GO" id="GO:0051539">
    <property type="term" value="F:4 iron, 4 sulfur cluster binding"/>
    <property type="evidence" value="ECO:0007669"/>
    <property type="project" value="UniProtKB-KW"/>
</dbReference>
<dbReference type="Gene3D" id="3.20.20.70">
    <property type="entry name" value="Aldolase class I"/>
    <property type="match status" value="1"/>
</dbReference>
<evidence type="ECO:0000256" key="6">
    <source>
        <dbReference type="ARBA" id="ARBA00023002"/>
    </source>
</evidence>
<dbReference type="PROSITE" id="PS51918">
    <property type="entry name" value="RADICAL_SAM"/>
    <property type="match status" value="1"/>
</dbReference>
<feature type="domain" description="4Fe-4S ferredoxin-type" evidence="9">
    <location>
        <begin position="83"/>
        <end position="110"/>
    </location>
</feature>
<feature type="non-terminal residue" evidence="11">
    <location>
        <position position="238"/>
    </location>
</feature>
<evidence type="ECO:0000259" key="9">
    <source>
        <dbReference type="PROSITE" id="PS51379"/>
    </source>
</evidence>
<organism evidence="11 12">
    <name type="scientific">Megamonas hypermegale</name>
    <dbReference type="NCBI Taxonomy" id="158847"/>
    <lineage>
        <taxon>Bacteria</taxon>
        <taxon>Bacillati</taxon>
        <taxon>Bacillota</taxon>
        <taxon>Negativicutes</taxon>
        <taxon>Selenomonadales</taxon>
        <taxon>Selenomonadaceae</taxon>
        <taxon>Megamonas</taxon>
    </lineage>
</organism>
<dbReference type="EMBL" id="DYVR01000054">
    <property type="protein sequence ID" value="HJF84399.1"/>
    <property type="molecule type" value="Genomic_DNA"/>
</dbReference>
<evidence type="ECO:0000256" key="2">
    <source>
        <dbReference type="ARBA" id="ARBA00009777"/>
    </source>
</evidence>
<protein>
    <submittedName>
        <fullName evidence="11">Glycyl-radical enzyme activating protein</fullName>
    </submittedName>
</protein>
<dbReference type="InterPro" id="IPR001989">
    <property type="entry name" value="Radical_activat_CS"/>
</dbReference>
<evidence type="ECO:0000256" key="8">
    <source>
        <dbReference type="ARBA" id="ARBA00023014"/>
    </source>
</evidence>
<dbReference type="InterPro" id="IPR058240">
    <property type="entry name" value="rSAM_sf"/>
</dbReference>
<dbReference type="SFLD" id="SFLDS00029">
    <property type="entry name" value="Radical_SAM"/>
    <property type="match status" value="1"/>
</dbReference>
<reference evidence="11" key="1">
    <citation type="journal article" date="2021" name="PeerJ">
        <title>Extensive microbial diversity within the chicken gut microbiome revealed by metagenomics and culture.</title>
        <authorList>
            <person name="Gilroy R."/>
            <person name="Ravi A."/>
            <person name="Getino M."/>
            <person name="Pursley I."/>
            <person name="Horton D.L."/>
            <person name="Alikhan N.F."/>
            <person name="Baker D."/>
            <person name="Gharbi K."/>
            <person name="Hall N."/>
            <person name="Watson M."/>
            <person name="Adriaenssens E.M."/>
            <person name="Foster-Nyarko E."/>
            <person name="Jarju S."/>
            <person name="Secka A."/>
            <person name="Antonio M."/>
            <person name="Oren A."/>
            <person name="Chaudhuri R.R."/>
            <person name="La Ragione R."/>
            <person name="Hildebrand F."/>
            <person name="Pallen M.J."/>
        </authorList>
    </citation>
    <scope>NUCLEOTIDE SEQUENCE</scope>
    <source>
        <strain evidence="11">7318</strain>
    </source>
</reference>
<dbReference type="GO" id="GO:0046872">
    <property type="term" value="F:metal ion binding"/>
    <property type="evidence" value="ECO:0007669"/>
    <property type="project" value="UniProtKB-KW"/>
</dbReference>
<dbReference type="InterPro" id="IPR040074">
    <property type="entry name" value="BssD/PflA/YjjW"/>
</dbReference>
<dbReference type="GO" id="GO:0016491">
    <property type="term" value="F:oxidoreductase activity"/>
    <property type="evidence" value="ECO:0007669"/>
    <property type="project" value="UniProtKB-KW"/>
</dbReference>
<dbReference type="Proteomes" id="UP000780768">
    <property type="component" value="Unassembled WGS sequence"/>
</dbReference>
<dbReference type="InterPro" id="IPR034457">
    <property type="entry name" value="Organic_radical-activating"/>
</dbReference>
<reference evidence="11" key="2">
    <citation type="submission" date="2021-09" db="EMBL/GenBank/DDBJ databases">
        <authorList>
            <person name="Gilroy R."/>
        </authorList>
    </citation>
    <scope>NUCLEOTIDE SEQUENCE</scope>
    <source>
        <strain evidence="11">7318</strain>
    </source>
</reference>
<dbReference type="PROSITE" id="PS01087">
    <property type="entry name" value="RADICAL_ACTIVATING"/>
    <property type="match status" value="1"/>
</dbReference>
<dbReference type="PANTHER" id="PTHR30352:SF4">
    <property type="entry name" value="PYRUVATE FORMATE-LYASE 2-ACTIVATING ENZYME"/>
    <property type="match status" value="1"/>
</dbReference>
<comment type="cofactor">
    <cofactor evidence="1">
        <name>[4Fe-4S] cluster</name>
        <dbReference type="ChEBI" id="CHEBI:49883"/>
    </cofactor>
</comment>
<feature type="domain" description="4Fe-4S ferredoxin-type" evidence="9">
    <location>
        <begin position="52"/>
        <end position="81"/>
    </location>
</feature>
<keyword evidence="3" id="KW-0004">4Fe-4S</keyword>
<dbReference type="SUPFAM" id="SSF54862">
    <property type="entry name" value="4Fe-4S ferredoxins"/>
    <property type="match status" value="1"/>
</dbReference>
<evidence type="ECO:0000256" key="7">
    <source>
        <dbReference type="ARBA" id="ARBA00023004"/>
    </source>
</evidence>
<dbReference type="InterPro" id="IPR017896">
    <property type="entry name" value="4Fe4S_Fe-S-bd"/>
</dbReference>
<dbReference type="SFLD" id="SFLDG01066">
    <property type="entry name" value="organic_radical-activating_enz"/>
    <property type="match status" value="1"/>
</dbReference>
<dbReference type="Gene3D" id="3.30.70.20">
    <property type="match status" value="1"/>
</dbReference>
<feature type="domain" description="Radical SAM core" evidence="10">
    <location>
        <begin position="21"/>
        <end position="238"/>
    </location>
</feature>
<evidence type="ECO:0000256" key="5">
    <source>
        <dbReference type="ARBA" id="ARBA00022723"/>
    </source>
</evidence>
<gene>
    <name evidence="11" type="ORF">K8V65_01855</name>
</gene>
<dbReference type="SFLD" id="SFLDG01118">
    <property type="entry name" value="activating_enzymes__group_2"/>
    <property type="match status" value="1"/>
</dbReference>
<evidence type="ECO:0000256" key="1">
    <source>
        <dbReference type="ARBA" id="ARBA00001966"/>
    </source>
</evidence>
<dbReference type="Pfam" id="PF04055">
    <property type="entry name" value="Radical_SAM"/>
    <property type="match status" value="1"/>
</dbReference>
<dbReference type="InterPro" id="IPR013785">
    <property type="entry name" value="Aldolase_TIM"/>
</dbReference>
<dbReference type="CDD" id="cd01335">
    <property type="entry name" value="Radical_SAM"/>
    <property type="match status" value="1"/>
</dbReference>
<dbReference type="AlphaFoldDB" id="A0A921HML1"/>
<evidence type="ECO:0000256" key="3">
    <source>
        <dbReference type="ARBA" id="ARBA00022485"/>
    </source>
</evidence>